<comment type="caution">
    <text evidence="1">The sequence shown here is derived from an EMBL/GenBank/DDBJ whole genome shotgun (WGS) entry which is preliminary data.</text>
</comment>
<evidence type="ECO:0000313" key="2">
    <source>
        <dbReference type="Proteomes" id="UP000004088"/>
    </source>
</evidence>
<gene>
    <name evidence="1" type="ORF">HMPREF9098_0806</name>
</gene>
<dbReference type="HOGENOM" id="CLU_3200876_0_0_4"/>
<accession>F0EY72</accession>
<dbReference type="EMBL" id="AEWV01000015">
    <property type="protein sequence ID" value="EGC17480.1"/>
    <property type="molecule type" value="Genomic_DNA"/>
</dbReference>
<organism evidence="1 2">
    <name type="scientific">Kingella denitrificans ATCC 33394</name>
    <dbReference type="NCBI Taxonomy" id="888741"/>
    <lineage>
        <taxon>Bacteria</taxon>
        <taxon>Pseudomonadati</taxon>
        <taxon>Pseudomonadota</taxon>
        <taxon>Betaproteobacteria</taxon>
        <taxon>Neisseriales</taxon>
        <taxon>Neisseriaceae</taxon>
        <taxon>Kingella</taxon>
    </lineage>
</organism>
<reference evidence="1 2" key="1">
    <citation type="submission" date="2011-01" db="EMBL/GenBank/DDBJ databases">
        <authorList>
            <person name="Muzny D."/>
            <person name="Qin X."/>
            <person name="Deng J."/>
            <person name="Jiang H."/>
            <person name="Liu Y."/>
            <person name="Qu J."/>
            <person name="Song X.-Z."/>
            <person name="Zhang L."/>
            <person name="Thornton R."/>
            <person name="Coyle M."/>
            <person name="Francisco L."/>
            <person name="Jackson L."/>
            <person name="Javaid M."/>
            <person name="Korchina V."/>
            <person name="Kovar C."/>
            <person name="Mata R."/>
            <person name="Mathew T."/>
            <person name="Ngo R."/>
            <person name="Nguyen L."/>
            <person name="Nguyen N."/>
            <person name="Okwuonu G."/>
            <person name="Ongeri F."/>
            <person name="Pham C."/>
            <person name="Simmons D."/>
            <person name="Wilczek-Boney K."/>
            <person name="Hale W."/>
            <person name="Jakkamsetti A."/>
            <person name="Pham P."/>
            <person name="Ruth R."/>
            <person name="San Lucas F."/>
            <person name="Warren J."/>
            <person name="Zhang J."/>
            <person name="Zhao Z."/>
            <person name="Zhou C."/>
            <person name="Zhu D."/>
            <person name="Lee S."/>
            <person name="Bess C."/>
            <person name="Blankenburg K."/>
            <person name="Forbes L."/>
            <person name="Fu Q."/>
            <person name="Gubbala S."/>
            <person name="Hirani K."/>
            <person name="Jayaseelan J.C."/>
            <person name="Lara F."/>
            <person name="Munidasa M."/>
            <person name="Palculict T."/>
            <person name="Patil S."/>
            <person name="Pu L.-L."/>
            <person name="Saada N."/>
            <person name="Tang L."/>
            <person name="Weissenberger G."/>
            <person name="Zhu Y."/>
            <person name="Hemphill L."/>
            <person name="Shang Y."/>
            <person name="Youmans B."/>
            <person name="Ayvaz T."/>
            <person name="Ross M."/>
            <person name="Santibanez J."/>
            <person name="Aqrawi P."/>
            <person name="Gross S."/>
            <person name="Joshi V."/>
            <person name="Fowler G."/>
            <person name="Nazareth L."/>
            <person name="Reid J."/>
            <person name="Worley K."/>
            <person name="Petrosino J."/>
            <person name="Highlander S."/>
            <person name="Gibbs R."/>
        </authorList>
    </citation>
    <scope>NUCLEOTIDE SEQUENCE [LARGE SCALE GENOMIC DNA]</scope>
    <source>
        <strain evidence="1 2">ATCC 33394</strain>
    </source>
</reference>
<evidence type="ECO:0000313" key="1">
    <source>
        <dbReference type="EMBL" id="EGC17480.1"/>
    </source>
</evidence>
<dbReference type="Proteomes" id="UP000004088">
    <property type="component" value="Unassembled WGS sequence"/>
</dbReference>
<protein>
    <submittedName>
        <fullName evidence="1">Uncharacterized protein</fullName>
    </submittedName>
</protein>
<keyword evidence="2" id="KW-1185">Reference proteome</keyword>
<proteinExistence type="predicted"/>
<dbReference type="STRING" id="888741.HMPREF9098_0806"/>
<sequence length="45" mass="5114">MDWNVQAAFYRQPIGQLLLQLAEKAAILKIALPNDNRNESSKCLK</sequence>
<dbReference type="AlphaFoldDB" id="F0EY72"/>
<name>F0EY72_9NEIS</name>